<dbReference type="Gene3D" id="3.40.50.10330">
    <property type="entry name" value="Probable inorganic polyphosphate/atp-NAD kinase, domain 1"/>
    <property type="match status" value="1"/>
</dbReference>
<organism evidence="1 2">
    <name type="scientific">Glaciecola punicea ACAM 611</name>
    <dbReference type="NCBI Taxonomy" id="1121923"/>
    <lineage>
        <taxon>Bacteria</taxon>
        <taxon>Pseudomonadati</taxon>
        <taxon>Pseudomonadota</taxon>
        <taxon>Gammaproteobacteria</taxon>
        <taxon>Alteromonadales</taxon>
        <taxon>Alteromonadaceae</taxon>
        <taxon>Glaciecola</taxon>
    </lineage>
</organism>
<dbReference type="GO" id="GO:0003951">
    <property type="term" value="F:NAD+ kinase activity"/>
    <property type="evidence" value="ECO:0007669"/>
    <property type="project" value="InterPro"/>
</dbReference>
<dbReference type="Proteomes" id="UP000053586">
    <property type="component" value="Unassembled WGS sequence"/>
</dbReference>
<evidence type="ECO:0000313" key="1">
    <source>
        <dbReference type="EMBL" id="GAB54712.1"/>
    </source>
</evidence>
<dbReference type="PANTHER" id="PTHR40697:SF2">
    <property type="entry name" value="ATP-NAD KINASE-RELATED"/>
    <property type="match status" value="1"/>
</dbReference>
<accession>H5T8T5</accession>
<dbReference type="InterPro" id="IPR017438">
    <property type="entry name" value="ATP-NAD_kinase_N"/>
</dbReference>
<dbReference type="InterPro" id="IPR002504">
    <property type="entry name" value="NADK"/>
</dbReference>
<sequence length="380" mass="40474">MSAPRLSRRFKLGLIINPFAGIGGALALKGSDGSEVRKTALDNGGEQLAMQKAAIALSHCVALRDQLTIVTGSGDMGENTARDLSFDYVVCHYNNGQTEANDTQILATKLLAENVDLILFAGGDGTARNICSVVGMRLPVLGIPAGCKIHSGVYAITPKSAGIVLQKVIKGELLSLHSGEVRDIDEALFRQGKVMSKHYGEMKVPSELTYIQAVKMGGKESDELLLDAISDYLIEIMQDEPDTLFVMGSGSTVDAIMQQASLPNTLLGVDVVKNLEVVAKDLSARELLSITADKKTKLVATIIGGQGHILGRGNQQLSPAFIKQIGKSNIMLVATKAKLHLLGDKGLISDSSDAALDLELAGPISVITGYRDEVLYFIRD</sequence>
<reference evidence="1 2" key="2">
    <citation type="journal article" date="2017" name="Antonie Van Leeuwenhoek">
        <title>Rhizobium rhizosphaerae sp. nov., a novel species isolated from rice rhizosphere.</title>
        <authorList>
            <person name="Zhao J.J."/>
            <person name="Zhang J."/>
            <person name="Zhang R.J."/>
            <person name="Zhang C.W."/>
            <person name="Yin H.Q."/>
            <person name="Zhang X.X."/>
        </authorList>
    </citation>
    <scope>NUCLEOTIDE SEQUENCE [LARGE SCALE GENOMIC DNA]</scope>
    <source>
        <strain evidence="1 2">ACAM 611</strain>
    </source>
</reference>
<dbReference type="GO" id="GO:0006741">
    <property type="term" value="P:NADP+ biosynthetic process"/>
    <property type="evidence" value="ECO:0007669"/>
    <property type="project" value="InterPro"/>
</dbReference>
<reference evidence="1 2" key="1">
    <citation type="journal article" date="2012" name="J. Bacteriol.">
        <title>Genome sequence of proteorhodopsin-containing sea ice bacterium Glaciecola punicea ACAM 611T.</title>
        <authorList>
            <person name="Qin Q.-L."/>
            <person name="Xie B.-B."/>
            <person name="Shu Y.-L."/>
            <person name="Rong J.-C."/>
            <person name="Zhao D.-L."/>
            <person name="Zhang X.-Y."/>
            <person name="Chen X.-L."/>
            <person name="Zhou B.-C."/>
            <person name="Zhanga Y.-Z."/>
        </authorList>
    </citation>
    <scope>NUCLEOTIDE SEQUENCE [LARGE SCALE GENOMIC DNA]</scope>
    <source>
        <strain evidence="1 2">ACAM 611</strain>
    </source>
</reference>
<evidence type="ECO:0008006" key="3">
    <source>
        <dbReference type="Google" id="ProtNLM"/>
    </source>
</evidence>
<comment type="caution">
    <text evidence="1">The sequence shown here is derived from an EMBL/GenBank/DDBJ whole genome shotgun (WGS) entry which is preliminary data.</text>
</comment>
<dbReference type="eggNOG" id="COG3199">
    <property type="taxonomic scope" value="Bacteria"/>
</dbReference>
<dbReference type="AlphaFoldDB" id="H5T8T5"/>
<dbReference type="Pfam" id="PF20143">
    <property type="entry name" value="NAD_kinase_C"/>
    <property type="match status" value="1"/>
</dbReference>
<protein>
    <recommendedName>
        <fullName evidence="3">ATP-NAD/AcoX kinase</fullName>
    </recommendedName>
</protein>
<dbReference type="GO" id="GO:0051287">
    <property type="term" value="F:NAD binding"/>
    <property type="evidence" value="ECO:0007669"/>
    <property type="project" value="UniProtKB-ARBA"/>
</dbReference>
<dbReference type="InterPro" id="IPR016064">
    <property type="entry name" value="NAD/diacylglycerol_kinase_sf"/>
</dbReference>
<dbReference type="InterPro" id="IPR011386">
    <property type="entry name" value="Put_ATP-NAD_kin"/>
</dbReference>
<dbReference type="PANTHER" id="PTHR40697">
    <property type="entry name" value="ACETOIN CATABOLISM PROTEIN X"/>
    <property type="match status" value="1"/>
</dbReference>
<dbReference type="EMBL" id="BAET01000007">
    <property type="protein sequence ID" value="GAB54712.1"/>
    <property type="molecule type" value="Genomic_DNA"/>
</dbReference>
<dbReference type="STRING" id="56804.BAE46_07835"/>
<dbReference type="Pfam" id="PF01513">
    <property type="entry name" value="NAD_kinase"/>
    <property type="match status" value="1"/>
</dbReference>
<dbReference type="SUPFAM" id="SSF111331">
    <property type="entry name" value="NAD kinase/diacylglycerol kinase-like"/>
    <property type="match status" value="1"/>
</dbReference>
<proteinExistence type="predicted"/>
<keyword evidence="2" id="KW-1185">Reference proteome</keyword>
<dbReference type="InterPro" id="IPR039065">
    <property type="entry name" value="AcoX-like"/>
</dbReference>
<dbReference type="PIRSF" id="PIRSF016907">
    <property type="entry name" value="Kin_ATP-NAD"/>
    <property type="match status" value="1"/>
</dbReference>
<dbReference type="GO" id="GO:0005524">
    <property type="term" value="F:ATP binding"/>
    <property type="evidence" value="ECO:0007669"/>
    <property type="project" value="UniProtKB-ARBA"/>
</dbReference>
<dbReference type="RefSeq" id="WP_006003178.1">
    <property type="nucleotide sequence ID" value="NZ_BAET01000007.1"/>
</dbReference>
<dbReference type="OrthoDB" id="5511344at2"/>
<gene>
    <name evidence="1" type="ORF">GPUN_0568</name>
</gene>
<name>H5T8T5_9ALTE</name>
<evidence type="ECO:0000313" key="2">
    <source>
        <dbReference type="Proteomes" id="UP000053586"/>
    </source>
</evidence>